<keyword evidence="2" id="KW-1185">Reference proteome</keyword>
<accession>A0A542XA36</accession>
<evidence type="ECO:0000313" key="1">
    <source>
        <dbReference type="EMBL" id="TQL32712.1"/>
    </source>
</evidence>
<proteinExistence type="predicted"/>
<gene>
    <name evidence="1" type="ORF">FB554_0844</name>
</gene>
<protein>
    <submittedName>
        <fullName evidence="1">DUF3046 family protein</fullName>
    </submittedName>
</protein>
<dbReference type="AlphaFoldDB" id="A0A542XA36"/>
<dbReference type="Pfam" id="PF11248">
    <property type="entry name" value="DUF3046"/>
    <property type="match status" value="1"/>
</dbReference>
<evidence type="ECO:0000313" key="2">
    <source>
        <dbReference type="Proteomes" id="UP000318336"/>
    </source>
</evidence>
<dbReference type="Proteomes" id="UP000318336">
    <property type="component" value="Unassembled WGS sequence"/>
</dbReference>
<dbReference type="EMBL" id="VFOK01000001">
    <property type="protein sequence ID" value="TQL32712.1"/>
    <property type="molecule type" value="Genomic_DNA"/>
</dbReference>
<reference evidence="1 2" key="1">
    <citation type="submission" date="2019-06" db="EMBL/GenBank/DDBJ databases">
        <title>Sequencing the genomes of 1000 actinobacteria strains.</title>
        <authorList>
            <person name="Klenk H.-P."/>
        </authorList>
    </citation>
    <scope>NUCLEOTIDE SEQUENCE [LARGE SCALE GENOMIC DNA]</scope>
    <source>
        <strain evidence="1 2">DSM 24617</strain>
    </source>
</reference>
<sequence>MRVSELWRLIDEEFGRAYGRHLARTHVLRALQDRTVEQALAAGVEPRAAWKALCVDLDVPPERWLGRDIPLSDHPD</sequence>
<dbReference type="RefSeq" id="WP_142004768.1">
    <property type="nucleotide sequence ID" value="NZ_CAJTBP010000001.1"/>
</dbReference>
<comment type="caution">
    <text evidence="1">The sequence shown here is derived from an EMBL/GenBank/DDBJ whole genome shotgun (WGS) entry which is preliminary data.</text>
</comment>
<name>A0A542XA36_9MICO</name>
<dbReference type="OrthoDB" id="3215033at2"/>
<organism evidence="1 2">
    <name type="scientific">Barrientosiimonas humi</name>
    <dbReference type="NCBI Taxonomy" id="999931"/>
    <lineage>
        <taxon>Bacteria</taxon>
        <taxon>Bacillati</taxon>
        <taxon>Actinomycetota</taxon>
        <taxon>Actinomycetes</taxon>
        <taxon>Micrococcales</taxon>
        <taxon>Dermacoccaceae</taxon>
        <taxon>Barrientosiimonas</taxon>
    </lineage>
</organism>
<dbReference type="InterPro" id="IPR021408">
    <property type="entry name" value="DUF3046"/>
</dbReference>